<dbReference type="InParanoid" id="A0A409WZV5"/>
<dbReference type="GO" id="GO:0031519">
    <property type="term" value="C:PcG protein complex"/>
    <property type="evidence" value="ECO:0007669"/>
    <property type="project" value="TreeGrafter"/>
</dbReference>
<feature type="region of interest" description="Disordered" evidence="6">
    <location>
        <begin position="255"/>
        <end position="405"/>
    </location>
</feature>
<feature type="region of interest" description="Disordered" evidence="6">
    <location>
        <begin position="68"/>
        <end position="89"/>
    </location>
</feature>
<evidence type="ECO:0000256" key="2">
    <source>
        <dbReference type="ARBA" id="ARBA00022737"/>
    </source>
</evidence>
<reference evidence="8 9" key="1">
    <citation type="journal article" date="2018" name="Evol. Lett.">
        <title>Horizontal gene cluster transfer increased hallucinogenic mushroom diversity.</title>
        <authorList>
            <person name="Reynolds H.T."/>
            <person name="Vijayakumar V."/>
            <person name="Gluck-Thaler E."/>
            <person name="Korotkin H.B."/>
            <person name="Matheny P.B."/>
            <person name="Slot J.C."/>
        </authorList>
    </citation>
    <scope>NUCLEOTIDE SEQUENCE [LARGE SCALE GENOMIC DNA]</scope>
    <source>
        <strain evidence="8 9">2629</strain>
    </source>
</reference>
<dbReference type="GO" id="GO:0000981">
    <property type="term" value="F:DNA-binding transcription factor activity, RNA polymerase II-specific"/>
    <property type="evidence" value="ECO:0007669"/>
    <property type="project" value="UniProtKB-ARBA"/>
</dbReference>
<dbReference type="GO" id="GO:0000978">
    <property type="term" value="F:RNA polymerase II cis-regulatory region sequence-specific DNA binding"/>
    <property type="evidence" value="ECO:0007669"/>
    <property type="project" value="TreeGrafter"/>
</dbReference>
<proteinExistence type="predicted"/>
<evidence type="ECO:0000256" key="6">
    <source>
        <dbReference type="SAM" id="MobiDB-lite"/>
    </source>
</evidence>
<dbReference type="GO" id="GO:0008270">
    <property type="term" value="F:zinc ion binding"/>
    <property type="evidence" value="ECO:0007669"/>
    <property type="project" value="UniProtKB-KW"/>
</dbReference>
<dbReference type="InterPro" id="IPR036236">
    <property type="entry name" value="Znf_C2H2_sf"/>
</dbReference>
<organism evidence="8 9">
    <name type="scientific">Panaeolus cyanescens</name>
    <dbReference type="NCBI Taxonomy" id="181874"/>
    <lineage>
        <taxon>Eukaryota</taxon>
        <taxon>Fungi</taxon>
        <taxon>Dikarya</taxon>
        <taxon>Basidiomycota</taxon>
        <taxon>Agaricomycotina</taxon>
        <taxon>Agaricomycetes</taxon>
        <taxon>Agaricomycetidae</taxon>
        <taxon>Agaricales</taxon>
        <taxon>Agaricineae</taxon>
        <taxon>Galeropsidaceae</taxon>
        <taxon>Panaeolus</taxon>
    </lineage>
</organism>
<dbReference type="STRING" id="181874.A0A409WZV5"/>
<dbReference type="PROSITE" id="PS50157">
    <property type="entry name" value="ZINC_FINGER_C2H2_2"/>
    <property type="match status" value="2"/>
</dbReference>
<name>A0A409WZV5_9AGAR</name>
<protein>
    <recommendedName>
        <fullName evidence="7">C2H2-type domain-containing protein</fullName>
    </recommendedName>
</protein>
<feature type="compositionally biased region" description="Low complexity" evidence="6">
    <location>
        <begin position="255"/>
        <end position="275"/>
    </location>
</feature>
<keyword evidence="9" id="KW-1185">Reference proteome</keyword>
<feature type="compositionally biased region" description="Low complexity" evidence="6">
    <location>
        <begin position="359"/>
        <end position="370"/>
    </location>
</feature>
<feature type="region of interest" description="Disordered" evidence="6">
    <location>
        <begin position="432"/>
        <end position="522"/>
    </location>
</feature>
<dbReference type="Proteomes" id="UP000284842">
    <property type="component" value="Unassembled WGS sequence"/>
</dbReference>
<evidence type="ECO:0000313" key="8">
    <source>
        <dbReference type="EMBL" id="PPQ84040.1"/>
    </source>
</evidence>
<keyword evidence="4" id="KW-0862">Zinc</keyword>
<accession>A0A409WZV5</accession>
<feature type="compositionally biased region" description="Low complexity" evidence="6">
    <location>
        <begin position="457"/>
        <end position="469"/>
    </location>
</feature>
<dbReference type="PANTHER" id="PTHR14003:SF19">
    <property type="entry name" value="YY2 TRANSCRIPTION FACTOR"/>
    <property type="match status" value="1"/>
</dbReference>
<dbReference type="PROSITE" id="PS00028">
    <property type="entry name" value="ZINC_FINGER_C2H2_1"/>
    <property type="match status" value="2"/>
</dbReference>
<sequence length="605" mass="67411">MYQSLPVYNQHGELVNSYDYDNNTIPWSSSSPKQYFHQRQVYQQSFVKHPYYPQDPSLSPMSAYTDFEVQQQQQHYQSPRRPSLASSIDSSTDIMHCSPLVMSNIHQQISMNPLEINQQHISISPTITYAHQHIQNVDMTSHHHLPEHGVMSSPMSAHSHGVGVGVNPVGVNPVGVLGHDIDSAMVMDPIIASNPVINPTIPTVEDMSEEDAEGEDDWEQLNNAQNNPQEYQPAEVYQNTWSEEVDEEQIHAQEAAAVAAHHHQQQQQQQHQQEQQLREARKSNVRSARKSQSATDLSQQYPHPLKPDPADEDDRISRSSIDDEDFEESSEEDIDDDDDDDEFIPGQQASQRRRRHRSTTASSRRSGSGSNHLGYTANGNDSAPSLHHYSQNQYQHEGRRTSRSTGAIRYNTYSSYIEQANAAGYYEDANGEDAYSSGSVSPGPDGGRSLSRGSADSTATSTPSMSSSSKQRRSRPPSNVPIPVPVPNLTKKSRGRRVPTMSSIEDLRSAASGAGRKRQNAGGKNARMYLCDVEGCGKCFARGEHLKRHVRSIHTYEKPHRCPYPGCGKDFSRHDNLGQHMRVHKDYVPPPGSISSAGSGIVRSK</sequence>
<dbReference type="SUPFAM" id="SSF57667">
    <property type="entry name" value="beta-beta-alpha zinc fingers"/>
    <property type="match status" value="1"/>
</dbReference>
<feature type="domain" description="C2H2-type" evidence="7">
    <location>
        <begin position="560"/>
        <end position="589"/>
    </location>
</feature>
<evidence type="ECO:0000259" key="7">
    <source>
        <dbReference type="PROSITE" id="PS50157"/>
    </source>
</evidence>
<dbReference type="SMART" id="SM00355">
    <property type="entry name" value="ZnF_C2H2"/>
    <property type="match status" value="2"/>
</dbReference>
<evidence type="ECO:0000256" key="4">
    <source>
        <dbReference type="ARBA" id="ARBA00022833"/>
    </source>
</evidence>
<feature type="compositionally biased region" description="Acidic residues" evidence="6">
    <location>
        <begin position="322"/>
        <end position="343"/>
    </location>
</feature>
<keyword evidence="1" id="KW-0479">Metal-binding</keyword>
<dbReference type="PANTHER" id="PTHR14003">
    <property type="entry name" value="TRANSCRIPTIONAL REPRESSOR PROTEIN YY"/>
    <property type="match status" value="1"/>
</dbReference>
<feature type="domain" description="C2H2-type" evidence="7">
    <location>
        <begin position="529"/>
        <end position="559"/>
    </location>
</feature>
<feature type="compositionally biased region" description="Acidic residues" evidence="6">
    <location>
        <begin position="206"/>
        <end position="217"/>
    </location>
</feature>
<dbReference type="FunFam" id="3.30.160.60:FF:000125">
    <property type="entry name" value="Putative zinc finger protein 143"/>
    <property type="match status" value="2"/>
</dbReference>
<feature type="compositionally biased region" description="Low complexity" evidence="6">
    <location>
        <begin position="436"/>
        <end position="449"/>
    </location>
</feature>
<dbReference type="AlphaFoldDB" id="A0A409WZV5"/>
<feature type="compositionally biased region" description="Polar residues" evidence="6">
    <location>
        <begin position="290"/>
        <end position="301"/>
    </location>
</feature>
<evidence type="ECO:0000256" key="1">
    <source>
        <dbReference type="ARBA" id="ARBA00022723"/>
    </source>
</evidence>
<gene>
    <name evidence="8" type="ORF">CVT24_007585</name>
</gene>
<dbReference type="InterPro" id="IPR013087">
    <property type="entry name" value="Znf_C2H2_type"/>
</dbReference>
<feature type="compositionally biased region" description="Basic and acidic residues" evidence="6">
    <location>
        <begin position="305"/>
        <end position="321"/>
    </location>
</feature>
<dbReference type="EMBL" id="NHTK01004951">
    <property type="protein sequence ID" value="PPQ84040.1"/>
    <property type="molecule type" value="Genomic_DNA"/>
</dbReference>
<dbReference type="GO" id="GO:0000785">
    <property type="term" value="C:chromatin"/>
    <property type="evidence" value="ECO:0007669"/>
    <property type="project" value="TreeGrafter"/>
</dbReference>
<feature type="region of interest" description="Disordered" evidence="6">
    <location>
        <begin position="197"/>
        <end position="217"/>
    </location>
</feature>
<evidence type="ECO:0000256" key="5">
    <source>
        <dbReference type="PROSITE-ProRule" id="PRU00042"/>
    </source>
</evidence>
<dbReference type="GO" id="GO:0005667">
    <property type="term" value="C:transcription regulator complex"/>
    <property type="evidence" value="ECO:0007669"/>
    <property type="project" value="TreeGrafter"/>
</dbReference>
<keyword evidence="2" id="KW-0677">Repeat</keyword>
<keyword evidence="3 5" id="KW-0863">Zinc-finger</keyword>
<evidence type="ECO:0000256" key="3">
    <source>
        <dbReference type="ARBA" id="ARBA00022771"/>
    </source>
</evidence>
<comment type="caution">
    <text evidence="8">The sequence shown here is derived from an EMBL/GenBank/DDBJ whole genome shotgun (WGS) entry which is preliminary data.</text>
</comment>
<dbReference type="Pfam" id="PF00096">
    <property type="entry name" value="zf-C2H2"/>
    <property type="match status" value="2"/>
</dbReference>
<feature type="compositionally biased region" description="Polar residues" evidence="6">
    <location>
        <begin position="371"/>
        <end position="395"/>
    </location>
</feature>
<dbReference type="Gene3D" id="3.30.160.60">
    <property type="entry name" value="Classic Zinc Finger"/>
    <property type="match status" value="2"/>
</dbReference>
<dbReference type="OrthoDB" id="6365676at2759"/>
<evidence type="ECO:0000313" key="9">
    <source>
        <dbReference type="Proteomes" id="UP000284842"/>
    </source>
</evidence>